<evidence type="ECO:0000256" key="2">
    <source>
        <dbReference type="ARBA" id="ARBA00022692"/>
    </source>
</evidence>
<dbReference type="NCBIfam" id="TIGR00247">
    <property type="entry name" value="endolytic transglycosylase MltG"/>
    <property type="match status" value="1"/>
</dbReference>
<evidence type="ECO:0000256" key="3">
    <source>
        <dbReference type="ARBA" id="ARBA00022989"/>
    </source>
</evidence>
<keyword evidence="9" id="KW-1185">Reference proteome</keyword>
<evidence type="ECO:0000256" key="4">
    <source>
        <dbReference type="ARBA" id="ARBA00023136"/>
    </source>
</evidence>
<dbReference type="Gene3D" id="3.30.160.60">
    <property type="entry name" value="Classic Zinc Finger"/>
    <property type="match status" value="1"/>
</dbReference>
<dbReference type="GO" id="GO:0071555">
    <property type="term" value="P:cell wall organization"/>
    <property type="evidence" value="ECO:0007669"/>
    <property type="project" value="UniProtKB-KW"/>
</dbReference>
<dbReference type="AlphaFoldDB" id="A0A385YSB3"/>
<keyword evidence="5 7" id="KW-0456">Lyase</keyword>
<dbReference type="Gene3D" id="3.30.1490.480">
    <property type="entry name" value="Endolytic murein transglycosylase"/>
    <property type="match status" value="1"/>
</dbReference>
<accession>A0A385YSB3</accession>
<dbReference type="GO" id="GO:0008932">
    <property type="term" value="F:lytic endotransglycosylase activity"/>
    <property type="evidence" value="ECO:0007669"/>
    <property type="project" value="UniProtKB-UniRule"/>
</dbReference>
<dbReference type="KEGG" id="paek:D3873_07290"/>
<comment type="catalytic activity">
    <reaction evidence="7">
        <text>a peptidoglycan chain = a peptidoglycan chain with N-acetyl-1,6-anhydromuramyl-[peptide] at the reducing end + a peptidoglycan chain with N-acetylglucosamine at the non-reducing end.</text>
        <dbReference type="EC" id="4.2.2.29"/>
    </reaction>
</comment>
<feature type="transmembrane region" description="Helical" evidence="7">
    <location>
        <begin position="23"/>
        <end position="47"/>
    </location>
</feature>
<dbReference type="Pfam" id="PF02618">
    <property type="entry name" value="YceG"/>
    <property type="match status" value="1"/>
</dbReference>
<keyword evidence="3 7" id="KW-1133">Transmembrane helix</keyword>
<dbReference type="InterPro" id="IPR003770">
    <property type="entry name" value="MLTG-like"/>
</dbReference>
<evidence type="ECO:0000256" key="1">
    <source>
        <dbReference type="ARBA" id="ARBA00022475"/>
    </source>
</evidence>
<keyword evidence="2 7" id="KW-0812">Transmembrane</keyword>
<dbReference type="EC" id="4.2.2.29" evidence="7"/>
<feature type="site" description="Important for catalytic activity" evidence="7">
    <location>
        <position position="258"/>
    </location>
</feature>
<sequence length="373" mass="42356">MENESKKEIMFERMKEKKKEVKIVRKIVFIIVLVLFLVVGVAAYFGYNYVKEGLQPVNENAKDIIEINVPIGSNLDSISALLEKNNIIRDARIFKYYAKFNNESDFQAGDYALTQSMTFDELITSLKTGKVYREPVFKLTVREGVNLEEIADIIASKTNYSADEFMDLVTDEGFIEEMKAKYPNLITEEVSNEAIRYNLEGYLFPATYDFYEENPTLRSIVEQMLTATQKAVTPYTEMLAEGQSVHWLLTFASLLEEEATEASDRATIASVFYNRMNAEPPMPLQTDPTVLYSLGSHKDRVLLDDLETESPYNTYLHTGLPPGPIANAGVSSIEAVLNAPDTDFVYFLADSEGKNHFATTYQEHLENKSKYID</sequence>
<evidence type="ECO:0000256" key="5">
    <source>
        <dbReference type="ARBA" id="ARBA00023239"/>
    </source>
</evidence>
<keyword evidence="1 7" id="KW-1003">Cell membrane</keyword>
<name>A0A385YSB3_9BACL</name>
<dbReference type="RefSeq" id="WP_119883443.1">
    <property type="nucleotide sequence ID" value="NZ_CP032418.1"/>
</dbReference>
<dbReference type="PANTHER" id="PTHR30518">
    <property type="entry name" value="ENDOLYTIC MUREIN TRANSGLYCOSYLASE"/>
    <property type="match status" value="1"/>
</dbReference>
<evidence type="ECO:0000256" key="7">
    <source>
        <dbReference type="HAMAP-Rule" id="MF_02065"/>
    </source>
</evidence>
<dbReference type="PANTHER" id="PTHR30518:SF2">
    <property type="entry name" value="ENDOLYTIC MUREIN TRANSGLYCOSYLASE"/>
    <property type="match status" value="1"/>
</dbReference>
<dbReference type="GO" id="GO:0005886">
    <property type="term" value="C:plasma membrane"/>
    <property type="evidence" value="ECO:0007669"/>
    <property type="project" value="UniProtKB-SubCell"/>
</dbReference>
<comment type="function">
    <text evidence="7">Functions as a peptidoglycan terminase that cleaves nascent peptidoglycan strands endolytically to terminate their elongation.</text>
</comment>
<evidence type="ECO:0000256" key="6">
    <source>
        <dbReference type="ARBA" id="ARBA00023316"/>
    </source>
</evidence>
<comment type="subcellular location">
    <subcellularLocation>
        <location evidence="7">Cell membrane</location>
        <topology evidence="7">Single-pass membrane protein</topology>
    </subcellularLocation>
</comment>
<keyword evidence="6 7" id="KW-0961">Cell wall biogenesis/degradation</keyword>
<dbReference type="GO" id="GO:0009252">
    <property type="term" value="P:peptidoglycan biosynthetic process"/>
    <property type="evidence" value="ECO:0007669"/>
    <property type="project" value="UniProtKB-UniRule"/>
</dbReference>
<dbReference type="EMBL" id="CP032418">
    <property type="protein sequence ID" value="AYC29705.1"/>
    <property type="molecule type" value="Genomic_DNA"/>
</dbReference>
<evidence type="ECO:0000313" key="9">
    <source>
        <dbReference type="Proteomes" id="UP000265725"/>
    </source>
</evidence>
<keyword evidence="4 7" id="KW-0472">Membrane</keyword>
<dbReference type="OrthoDB" id="9814591at2"/>
<protein>
    <recommendedName>
        <fullName evidence="7">Endolytic murein transglycosylase</fullName>
        <ecNumber evidence="7">4.2.2.29</ecNumber>
    </recommendedName>
    <alternativeName>
        <fullName evidence="7">Peptidoglycan lytic transglycosylase</fullName>
    </alternativeName>
    <alternativeName>
        <fullName evidence="7">Peptidoglycan polymerization terminase</fullName>
    </alternativeName>
</protein>
<organism evidence="8 9">
    <name type="scientific">Paenisporosarcina cavernae</name>
    <dbReference type="NCBI Taxonomy" id="2320858"/>
    <lineage>
        <taxon>Bacteria</taxon>
        <taxon>Bacillati</taxon>
        <taxon>Bacillota</taxon>
        <taxon>Bacilli</taxon>
        <taxon>Bacillales</taxon>
        <taxon>Caryophanaceae</taxon>
        <taxon>Paenisporosarcina</taxon>
    </lineage>
</organism>
<dbReference type="HAMAP" id="MF_02065">
    <property type="entry name" value="MltG"/>
    <property type="match status" value="1"/>
</dbReference>
<evidence type="ECO:0000313" key="8">
    <source>
        <dbReference type="EMBL" id="AYC29705.1"/>
    </source>
</evidence>
<gene>
    <name evidence="7 8" type="primary">mltG</name>
    <name evidence="8" type="ORF">D3873_07290</name>
</gene>
<comment type="similarity">
    <text evidence="7">Belongs to the transglycosylase MltG family.</text>
</comment>
<reference evidence="9" key="1">
    <citation type="submission" date="2018-09" db="EMBL/GenBank/DDBJ databases">
        <authorList>
            <person name="Zhu H."/>
        </authorList>
    </citation>
    <scope>NUCLEOTIDE SEQUENCE [LARGE SCALE GENOMIC DNA]</scope>
    <source>
        <strain evidence="9">K2R23-3</strain>
    </source>
</reference>
<dbReference type="Proteomes" id="UP000265725">
    <property type="component" value="Chromosome"/>
</dbReference>
<proteinExistence type="inferred from homology"/>
<dbReference type="CDD" id="cd08010">
    <property type="entry name" value="MltG_like"/>
    <property type="match status" value="1"/>
</dbReference>